<gene>
    <name evidence="2" type="ORF">KUV50_17700</name>
</gene>
<proteinExistence type="predicted"/>
<dbReference type="SUPFAM" id="SSF53590">
    <property type="entry name" value="Nucleoside hydrolase"/>
    <property type="match status" value="1"/>
</dbReference>
<dbReference type="InterPro" id="IPR001910">
    <property type="entry name" value="Inosine/uridine_hydrolase_dom"/>
</dbReference>
<comment type="caution">
    <text evidence="2">The sequence shown here is derived from an EMBL/GenBank/DDBJ whole genome shotgun (WGS) entry which is preliminary data.</text>
</comment>
<evidence type="ECO:0000313" key="3">
    <source>
        <dbReference type="Proteomes" id="UP000753961"/>
    </source>
</evidence>
<sequence>MSKIFHFLIFFAAMIPIQMTGQAVPQIIFDTDMGPDYDDVGALAVLHALAAQGECDILATVASDGHPSIAPTIEVLNRYFEKPDIPIGSPSRNAPAFTAENSWNDSLIHRYLPQVKTNSEYPQAVKVYRKILAESADTSVTIVTVGFVTNLADLLRSGPDEFSLLSGKELIRKKVKNYVAMAGVFPEGKEFNVYQDSVSSNVVFSQWPTPILFSGFEIGARIGTGRHTAHMNVRNSPVQWAYKYNLETFGGGKALSRPSWDHTAVLVAVRPAGDYFYINGPGRFIINPDGTNSWDPATDAGHHFLTHKYPYRIVAELLEGLMMYTP</sequence>
<feature type="domain" description="Inosine/uridine-preferring nucleoside hydrolase" evidence="1">
    <location>
        <begin position="27"/>
        <end position="271"/>
    </location>
</feature>
<dbReference type="GO" id="GO:0016799">
    <property type="term" value="F:hydrolase activity, hydrolyzing N-glycosyl compounds"/>
    <property type="evidence" value="ECO:0007669"/>
    <property type="project" value="InterPro"/>
</dbReference>
<evidence type="ECO:0000313" key="2">
    <source>
        <dbReference type="EMBL" id="MBY5959990.1"/>
    </source>
</evidence>
<name>A0A953HWX1_9BACT</name>
<dbReference type="RefSeq" id="WP_222581526.1">
    <property type="nucleotide sequence ID" value="NZ_JAHVHU010000020.1"/>
</dbReference>
<dbReference type="EMBL" id="JAHVHU010000020">
    <property type="protein sequence ID" value="MBY5959990.1"/>
    <property type="molecule type" value="Genomic_DNA"/>
</dbReference>
<dbReference type="PANTHER" id="PTHR43264">
    <property type="match status" value="1"/>
</dbReference>
<protein>
    <submittedName>
        <fullName evidence="2">Nucleoside hydrolase</fullName>
    </submittedName>
</protein>
<organism evidence="2 3">
    <name type="scientific">Membranihabitans marinus</name>
    <dbReference type="NCBI Taxonomy" id="1227546"/>
    <lineage>
        <taxon>Bacteria</taxon>
        <taxon>Pseudomonadati</taxon>
        <taxon>Bacteroidota</taxon>
        <taxon>Saprospiria</taxon>
        <taxon>Saprospirales</taxon>
        <taxon>Saprospiraceae</taxon>
        <taxon>Membranihabitans</taxon>
    </lineage>
</organism>
<dbReference type="PANTHER" id="PTHR43264:SF1">
    <property type="entry name" value="INOSINE_URIDINE-PREFERRING NUCLEOSIDE HYDROLASE DOMAIN-CONTAINING PROTEIN"/>
    <property type="match status" value="1"/>
</dbReference>
<keyword evidence="2" id="KW-0378">Hydrolase</keyword>
<dbReference type="InterPro" id="IPR036452">
    <property type="entry name" value="Ribo_hydro-like"/>
</dbReference>
<reference evidence="2" key="1">
    <citation type="submission" date="2021-06" db="EMBL/GenBank/DDBJ databases">
        <title>44 bacteria genomes isolated from Dapeng, Shenzhen.</title>
        <authorList>
            <person name="Zheng W."/>
            <person name="Yu S."/>
            <person name="Huang Y."/>
        </authorList>
    </citation>
    <scope>NUCLEOTIDE SEQUENCE</scope>
    <source>
        <strain evidence="2">DP5N28-2</strain>
    </source>
</reference>
<keyword evidence="3" id="KW-1185">Reference proteome</keyword>
<accession>A0A953HWX1</accession>
<evidence type="ECO:0000259" key="1">
    <source>
        <dbReference type="Pfam" id="PF01156"/>
    </source>
</evidence>
<dbReference type="Gene3D" id="3.90.245.10">
    <property type="entry name" value="Ribonucleoside hydrolase-like"/>
    <property type="match status" value="1"/>
</dbReference>
<dbReference type="Pfam" id="PF01156">
    <property type="entry name" value="IU_nuc_hydro"/>
    <property type="match status" value="1"/>
</dbReference>
<dbReference type="Proteomes" id="UP000753961">
    <property type="component" value="Unassembled WGS sequence"/>
</dbReference>
<dbReference type="AlphaFoldDB" id="A0A953HWX1"/>